<evidence type="ECO:0000259" key="6">
    <source>
        <dbReference type="SMART" id="SM00387"/>
    </source>
</evidence>
<protein>
    <submittedName>
        <fullName evidence="7">ATPase</fullName>
    </submittedName>
</protein>
<keyword evidence="4" id="KW-1133">Transmembrane helix</keyword>
<dbReference type="Gene3D" id="3.30.565.10">
    <property type="entry name" value="Histidine kinase-like ATPase, C-terminal domain"/>
    <property type="match status" value="1"/>
</dbReference>
<dbReference type="InterPro" id="IPR011123">
    <property type="entry name" value="Y_Y_Y"/>
</dbReference>
<dbReference type="Pfam" id="PF02518">
    <property type="entry name" value="HATPase_c"/>
    <property type="match status" value="1"/>
</dbReference>
<keyword evidence="3" id="KW-0902">Two-component regulatory system</keyword>
<dbReference type="SMART" id="SM00387">
    <property type="entry name" value="HATPase_c"/>
    <property type="match status" value="1"/>
</dbReference>
<keyword evidence="2" id="KW-0418">Kinase</keyword>
<sequence>MINKRTSAIGYVFAAVYALVLSISFACPVFAAEANRDSGLFHHSTWTLKDGAPADIWAMIQGKDGYLWLGTGSGLYRFDGVKFERFELPSGERLPSNNITALTQLPNGDLWIGFFSGGACVIKGDRMTNYALQDGFPEAMVFAFAQDRDGTLWAATSGGLVRFEGGRWQVVGKDWNFPVKRADWLLLDADGTLWVTTGETMVFLRKGSRQFERTGIETGRYAILARAPNGLLWISDNVHGTRPLPGLSAVDRDIDAGNDLPRTAFAHAKRMLFDDEGQLWATDANRGGVYQLAAPERNHDGHAVRSDEMTEVFNRQNGLPSDIAVPVLQDREGTIWVGSNLGLSSFRRNSVGVLKDLSVVGPSSGLGLTADSQGVVWIANRGTLYRMDHTQPVAVMHGLPDVQAVLEGERGVLWLSGLELLRVADGRSAKIPLFDSEPYTKRRAMTSDRQGGLWVSSVDRGVFHFSAGKWSPWRVDPKLTSLIPGSIAMGTGSDVWFGYSDSRVAVFDGTAVRSFSSRDGLQIGNITVIDPTRAIPLVGGESGLARFYHGRFQSIPSQTIDAFSGISGIIQLENGDVWLNTSKGVVRIFAKDFQHAFDHPGERFDYRLFDYQDGLPGVALQANETPTVAVDSDRRLWFVTNQGVAWIDPAKIRSNMVPPPVAIRSLTAMGRSYMPSAVLTLPERTTNVRIEYTAMSLSIPERVQFRYKLDGVDDQWQDAGHRREAFYTNLEPGAYHFSVIAANDDGLWNRQGASIDFTITPMFFQTRWFTVLCVLVGLALLLMLFLLRLRQMTMLLHDRLEERHAERERIARELHDTLLQAVQGLVLRFQAVAERIPARDPIRLMIDKALDRADDVLIEGRDRVRDLRTTAETIRDLPRALALVGEELAQDYPVAFRVIVGGATRVLNPIVREEIYRIGREALLNAFQHAKAHAIEVEIDHATDHLRLRVRDDGQGIDPIILEHGRKPGHWGLAGMRERATRIGATLDIWAGAGSGTEVDLRVPAHAVYCDGNRSWLNWLRRIVSGGRYT</sequence>
<dbReference type="InterPro" id="IPR015943">
    <property type="entry name" value="WD40/YVTN_repeat-like_dom_sf"/>
</dbReference>
<dbReference type="RefSeq" id="WP_114843480.1">
    <property type="nucleotide sequence ID" value="NZ_JBHSPE010000001.1"/>
</dbReference>
<proteinExistence type="predicted"/>
<dbReference type="Pfam" id="PF07494">
    <property type="entry name" value="Reg_prop"/>
    <property type="match status" value="2"/>
</dbReference>
<dbReference type="PROSITE" id="PS51257">
    <property type="entry name" value="PROKAR_LIPOPROTEIN"/>
    <property type="match status" value="1"/>
</dbReference>
<dbReference type="CDD" id="cd16917">
    <property type="entry name" value="HATPase_UhpB-NarQ-NarX-like"/>
    <property type="match status" value="1"/>
</dbReference>
<dbReference type="Pfam" id="PF07495">
    <property type="entry name" value="Y_Y_Y"/>
    <property type="match status" value="1"/>
</dbReference>
<keyword evidence="8" id="KW-1185">Reference proteome</keyword>
<dbReference type="Proteomes" id="UP000253782">
    <property type="component" value="Unassembled WGS sequence"/>
</dbReference>
<keyword evidence="4" id="KW-0812">Transmembrane</keyword>
<feature type="signal peptide" evidence="5">
    <location>
        <begin position="1"/>
        <end position="31"/>
    </location>
</feature>
<feature type="transmembrane region" description="Helical" evidence="4">
    <location>
        <begin position="768"/>
        <end position="787"/>
    </location>
</feature>
<feature type="domain" description="Histidine kinase/HSP90-like ATPase" evidence="6">
    <location>
        <begin position="910"/>
        <end position="1007"/>
    </location>
</feature>
<dbReference type="PANTHER" id="PTHR24421:SF62">
    <property type="entry name" value="SENSORY TRANSDUCTION HISTIDINE KINASE"/>
    <property type="match status" value="1"/>
</dbReference>
<evidence type="ECO:0000313" key="8">
    <source>
        <dbReference type="Proteomes" id="UP000253782"/>
    </source>
</evidence>
<dbReference type="Pfam" id="PF07730">
    <property type="entry name" value="HisKA_3"/>
    <property type="match status" value="1"/>
</dbReference>
<dbReference type="GO" id="GO:0046983">
    <property type="term" value="F:protein dimerization activity"/>
    <property type="evidence" value="ECO:0007669"/>
    <property type="project" value="InterPro"/>
</dbReference>
<comment type="caution">
    <text evidence="7">The sequence shown here is derived from an EMBL/GenBank/DDBJ whole genome shotgun (WGS) entry which is preliminary data.</text>
</comment>
<evidence type="ECO:0000256" key="2">
    <source>
        <dbReference type="ARBA" id="ARBA00022777"/>
    </source>
</evidence>
<dbReference type="Gene3D" id="1.20.5.1930">
    <property type="match status" value="1"/>
</dbReference>
<keyword evidence="1" id="KW-0808">Transferase</keyword>
<dbReference type="SUPFAM" id="SSF55874">
    <property type="entry name" value="ATPase domain of HSP90 chaperone/DNA topoisomerase II/histidine kinase"/>
    <property type="match status" value="1"/>
</dbReference>
<organism evidence="7 8">
    <name type="scientific">Dyella tabacisoli</name>
    <dbReference type="NCBI Taxonomy" id="2282381"/>
    <lineage>
        <taxon>Bacteria</taxon>
        <taxon>Pseudomonadati</taxon>
        <taxon>Pseudomonadota</taxon>
        <taxon>Gammaproteobacteria</taxon>
        <taxon>Lysobacterales</taxon>
        <taxon>Rhodanobacteraceae</taxon>
        <taxon>Dyella</taxon>
    </lineage>
</organism>
<dbReference type="InterPro" id="IPR036890">
    <property type="entry name" value="HATPase_C_sf"/>
</dbReference>
<dbReference type="PANTHER" id="PTHR24421">
    <property type="entry name" value="NITRATE/NITRITE SENSOR PROTEIN NARX-RELATED"/>
    <property type="match status" value="1"/>
</dbReference>
<dbReference type="GO" id="GO:0016020">
    <property type="term" value="C:membrane"/>
    <property type="evidence" value="ECO:0007669"/>
    <property type="project" value="InterPro"/>
</dbReference>
<dbReference type="Gene3D" id="2.60.40.10">
    <property type="entry name" value="Immunoglobulins"/>
    <property type="match status" value="1"/>
</dbReference>
<dbReference type="EMBL" id="QQAH01000001">
    <property type="protein sequence ID" value="RDD83090.1"/>
    <property type="molecule type" value="Genomic_DNA"/>
</dbReference>
<evidence type="ECO:0000256" key="1">
    <source>
        <dbReference type="ARBA" id="ARBA00022679"/>
    </source>
</evidence>
<dbReference type="InterPro" id="IPR011110">
    <property type="entry name" value="Reg_prop"/>
</dbReference>
<evidence type="ECO:0000313" key="7">
    <source>
        <dbReference type="EMBL" id="RDD83090.1"/>
    </source>
</evidence>
<dbReference type="InterPro" id="IPR013783">
    <property type="entry name" value="Ig-like_fold"/>
</dbReference>
<gene>
    <name evidence="7" type="ORF">DVJ77_00255</name>
</gene>
<dbReference type="Gene3D" id="2.130.10.10">
    <property type="entry name" value="YVTN repeat-like/Quinoprotein amine dehydrogenase"/>
    <property type="match status" value="3"/>
</dbReference>
<keyword evidence="5" id="KW-0732">Signal</keyword>
<keyword evidence="4" id="KW-0472">Membrane</keyword>
<dbReference type="OrthoDB" id="176203at2"/>
<dbReference type="InterPro" id="IPR011712">
    <property type="entry name" value="Sig_transdc_His_kin_sub3_dim/P"/>
</dbReference>
<accession>A0A369UU11</accession>
<dbReference type="InterPro" id="IPR050482">
    <property type="entry name" value="Sensor_HK_TwoCompSys"/>
</dbReference>
<dbReference type="AlphaFoldDB" id="A0A369UU11"/>
<dbReference type="SUPFAM" id="SSF63829">
    <property type="entry name" value="Calcium-dependent phosphotriesterase"/>
    <property type="match status" value="2"/>
</dbReference>
<feature type="chain" id="PRO_5016737815" evidence="5">
    <location>
        <begin position="32"/>
        <end position="1030"/>
    </location>
</feature>
<reference evidence="7 8" key="1">
    <citation type="submission" date="2018-07" db="EMBL/GenBank/DDBJ databases">
        <title>Dyella tabacisoli L4-6T, whole genome shotgun sequence.</title>
        <authorList>
            <person name="Zhou X.-K."/>
            <person name="Li W.-J."/>
            <person name="Duan Y.-Q."/>
        </authorList>
    </citation>
    <scope>NUCLEOTIDE SEQUENCE [LARGE SCALE GENOMIC DNA]</scope>
    <source>
        <strain evidence="7 8">L4-6</strain>
    </source>
</reference>
<evidence type="ECO:0000256" key="3">
    <source>
        <dbReference type="ARBA" id="ARBA00023012"/>
    </source>
</evidence>
<name>A0A369UU11_9GAMM</name>
<dbReference type="GO" id="GO:0000155">
    <property type="term" value="F:phosphorelay sensor kinase activity"/>
    <property type="evidence" value="ECO:0007669"/>
    <property type="project" value="InterPro"/>
</dbReference>
<dbReference type="InterPro" id="IPR003594">
    <property type="entry name" value="HATPase_dom"/>
</dbReference>
<evidence type="ECO:0000256" key="4">
    <source>
        <dbReference type="SAM" id="Phobius"/>
    </source>
</evidence>
<evidence type="ECO:0000256" key="5">
    <source>
        <dbReference type="SAM" id="SignalP"/>
    </source>
</evidence>